<comment type="caution">
    <text evidence="1">The sequence shown here is derived from an EMBL/GenBank/DDBJ whole genome shotgun (WGS) entry which is preliminary data.</text>
</comment>
<feature type="non-terminal residue" evidence="1">
    <location>
        <position position="1"/>
    </location>
</feature>
<organism evidence="1 2">
    <name type="scientific">Rotaria sordida</name>
    <dbReference type="NCBI Taxonomy" id="392033"/>
    <lineage>
        <taxon>Eukaryota</taxon>
        <taxon>Metazoa</taxon>
        <taxon>Spiralia</taxon>
        <taxon>Gnathifera</taxon>
        <taxon>Rotifera</taxon>
        <taxon>Eurotatoria</taxon>
        <taxon>Bdelloidea</taxon>
        <taxon>Philodinida</taxon>
        <taxon>Philodinidae</taxon>
        <taxon>Rotaria</taxon>
    </lineage>
</organism>
<proteinExistence type="predicted"/>
<reference evidence="1" key="1">
    <citation type="submission" date="2021-02" db="EMBL/GenBank/DDBJ databases">
        <authorList>
            <person name="Nowell W R."/>
        </authorList>
    </citation>
    <scope>NUCLEOTIDE SEQUENCE</scope>
</reference>
<accession>A0A820EFK0</accession>
<dbReference type="AlphaFoldDB" id="A0A820EFK0"/>
<evidence type="ECO:0000313" key="2">
    <source>
        <dbReference type="Proteomes" id="UP000663836"/>
    </source>
</evidence>
<dbReference type="EMBL" id="CAJOBD010021793">
    <property type="protein sequence ID" value="CAF4247812.1"/>
    <property type="molecule type" value="Genomic_DNA"/>
</dbReference>
<gene>
    <name evidence="1" type="ORF">JBS370_LOCUS38587</name>
</gene>
<protein>
    <submittedName>
        <fullName evidence="1">Uncharacterized protein</fullName>
    </submittedName>
</protein>
<name>A0A820EFK0_9BILA</name>
<sequence>MILSLSILRVNGQTCHGISQYNQCSTNSECGCFHMTGVDNTGICGLLSVTCSQLVPCESSNNPCSTPGHICVHHPRCHLLPVCYPLSMIDQRICPLT</sequence>
<evidence type="ECO:0000313" key="1">
    <source>
        <dbReference type="EMBL" id="CAF4247812.1"/>
    </source>
</evidence>
<dbReference type="Proteomes" id="UP000663836">
    <property type="component" value="Unassembled WGS sequence"/>
</dbReference>